<proteinExistence type="predicted"/>
<dbReference type="EMBL" id="DWWU01000026">
    <property type="protein sequence ID" value="HJC15419.1"/>
    <property type="molecule type" value="Genomic_DNA"/>
</dbReference>
<sequence>MKKESKKEQQKARGITHSIFSWKTYGLFLLLTMFVCSCSLLLYGGFRNQYHGGHEEILVPLLMIGNIIFLTFLVCLADGIRRKLVIEKPVKEILEAVEQISRGNFGYRAPVLHSGKRRNEFDLILEGINQMAEELGNVETLQTDFISNVSHELKTPLAVIQNYASVLGSRGLEEEQRKEYTVTIVDTARRLSGLVTNILRLNRLENQEIYPKAQKYPLGEQLRCCILAFEEKWEEKELEVEADIEDLDLFGDEELLEIVWNNLISNAIKFTGQGGTIRVSLHPSDDFAVVQVADTGCGMDEKTGQHIFDKFYQGDTSHAQEGNGLGLAMVRRVVDIVQGDISVESRLGKGTVFTVRIRL</sequence>
<dbReference type="SMART" id="SM00387">
    <property type="entry name" value="HATPase_c"/>
    <property type="match status" value="1"/>
</dbReference>
<protein>
    <recommendedName>
        <fullName evidence="3">histidine kinase</fullName>
        <ecNumber evidence="3">2.7.13.3</ecNumber>
    </recommendedName>
</protein>
<gene>
    <name evidence="12" type="ORF">H9705_06280</name>
</gene>
<keyword evidence="6 12" id="KW-0418">Kinase</keyword>
<dbReference type="InterPro" id="IPR003594">
    <property type="entry name" value="HATPase_dom"/>
</dbReference>
<dbReference type="CDD" id="cd00082">
    <property type="entry name" value="HisKA"/>
    <property type="match status" value="1"/>
</dbReference>
<keyword evidence="7" id="KW-0902">Two-component regulatory system</keyword>
<dbReference type="GO" id="GO:0000155">
    <property type="term" value="F:phosphorelay sensor kinase activity"/>
    <property type="evidence" value="ECO:0007669"/>
    <property type="project" value="InterPro"/>
</dbReference>
<dbReference type="CDD" id="cd00075">
    <property type="entry name" value="HATPase"/>
    <property type="match status" value="1"/>
</dbReference>
<dbReference type="SMART" id="SM00304">
    <property type="entry name" value="HAMP"/>
    <property type="match status" value="1"/>
</dbReference>
<dbReference type="Gene3D" id="1.10.287.130">
    <property type="match status" value="1"/>
</dbReference>
<name>A0A9D2SN71_9FIRM</name>
<organism evidence="12 13">
    <name type="scientific">Candidatus Fusicatenibacter intestinigallinarum</name>
    <dbReference type="NCBI Taxonomy" id="2838598"/>
    <lineage>
        <taxon>Bacteria</taxon>
        <taxon>Bacillati</taxon>
        <taxon>Bacillota</taxon>
        <taxon>Clostridia</taxon>
        <taxon>Lachnospirales</taxon>
        <taxon>Lachnospiraceae</taxon>
        <taxon>Fusicatenibacter</taxon>
    </lineage>
</organism>
<dbReference type="Pfam" id="PF02518">
    <property type="entry name" value="HATPase_c"/>
    <property type="match status" value="1"/>
</dbReference>
<dbReference type="Pfam" id="PF00672">
    <property type="entry name" value="HAMP"/>
    <property type="match status" value="1"/>
</dbReference>
<dbReference type="SMART" id="SM00388">
    <property type="entry name" value="HisKA"/>
    <property type="match status" value="1"/>
</dbReference>
<accession>A0A9D2SN71</accession>
<dbReference type="InterPro" id="IPR036097">
    <property type="entry name" value="HisK_dim/P_sf"/>
</dbReference>
<dbReference type="AlphaFoldDB" id="A0A9D2SN71"/>
<evidence type="ECO:0000256" key="6">
    <source>
        <dbReference type="ARBA" id="ARBA00022777"/>
    </source>
</evidence>
<dbReference type="Proteomes" id="UP000823849">
    <property type="component" value="Unassembled WGS sequence"/>
</dbReference>
<dbReference type="Gene3D" id="3.30.565.10">
    <property type="entry name" value="Histidine kinase-like ATPase, C-terminal domain"/>
    <property type="match status" value="1"/>
</dbReference>
<reference evidence="12" key="1">
    <citation type="journal article" date="2021" name="PeerJ">
        <title>Extensive microbial diversity within the chicken gut microbiome revealed by metagenomics and culture.</title>
        <authorList>
            <person name="Gilroy R."/>
            <person name="Ravi A."/>
            <person name="Getino M."/>
            <person name="Pursley I."/>
            <person name="Horton D.L."/>
            <person name="Alikhan N.F."/>
            <person name="Baker D."/>
            <person name="Gharbi K."/>
            <person name="Hall N."/>
            <person name="Watson M."/>
            <person name="Adriaenssens E.M."/>
            <person name="Foster-Nyarko E."/>
            <person name="Jarju S."/>
            <person name="Secka A."/>
            <person name="Antonio M."/>
            <person name="Oren A."/>
            <person name="Chaudhuri R.R."/>
            <person name="La Ragione R."/>
            <person name="Hildebrand F."/>
            <person name="Pallen M.J."/>
        </authorList>
    </citation>
    <scope>NUCLEOTIDE SEQUENCE</scope>
    <source>
        <strain evidence="12">CHK185-5351</strain>
    </source>
</reference>
<dbReference type="PANTHER" id="PTHR43711">
    <property type="entry name" value="TWO-COMPONENT HISTIDINE KINASE"/>
    <property type="match status" value="1"/>
</dbReference>
<dbReference type="EC" id="2.7.13.3" evidence="3"/>
<comment type="catalytic activity">
    <reaction evidence="1">
        <text>ATP + protein L-histidine = ADP + protein N-phospho-L-histidine.</text>
        <dbReference type="EC" id="2.7.13.3"/>
    </reaction>
</comment>
<keyword evidence="5" id="KW-0808">Transferase</keyword>
<evidence type="ECO:0000313" key="12">
    <source>
        <dbReference type="EMBL" id="HJC15419.1"/>
    </source>
</evidence>
<dbReference type="PROSITE" id="PS50885">
    <property type="entry name" value="HAMP"/>
    <property type="match status" value="1"/>
</dbReference>
<evidence type="ECO:0000256" key="2">
    <source>
        <dbReference type="ARBA" id="ARBA00004370"/>
    </source>
</evidence>
<evidence type="ECO:0000313" key="13">
    <source>
        <dbReference type="Proteomes" id="UP000823849"/>
    </source>
</evidence>
<dbReference type="SUPFAM" id="SSF158472">
    <property type="entry name" value="HAMP domain-like"/>
    <property type="match status" value="1"/>
</dbReference>
<dbReference type="Gene3D" id="6.10.340.10">
    <property type="match status" value="1"/>
</dbReference>
<dbReference type="Pfam" id="PF00512">
    <property type="entry name" value="HisKA"/>
    <property type="match status" value="1"/>
</dbReference>
<dbReference type="PROSITE" id="PS50109">
    <property type="entry name" value="HIS_KIN"/>
    <property type="match status" value="1"/>
</dbReference>
<evidence type="ECO:0000259" key="10">
    <source>
        <dbReference type="PROSITE" id="PS50109"/>
    </source>
</evidence>
<dbReference type="InterPro" id="IPR036890">
    <property type="entry name" value="HATPase_C_sf"/>
</dbReference>
<dbReference type="InterPro" id="IPR003661">
    <property type="entry name" value="HisK_dim/P_dom"/>
</dbReference>
<keyword evidence="4" id="KW-0597">Phosphoprotein</keyword>
<dbReference type="FunFam" id="3.30.565.10:FF:000006">
    <property type="entry name" value="Sensor histidine kinase WalK"/>
    <property type="match status" value="1"/>
</dbReference>
<feature type="transmembrane region" description="Helical" evidence="9">
    <location>
        <begin position="20"/>
        <end position="45"/>
    </location>
</feature>
<feature type="domain" description="HAMP" evidence="11">
    <location>
        <begin position="84"/>
        <end position="140"/>
    </location>
</feature>
<evidence type="ECO:0000256" key="7">
    <source>
        <dbReference type="ARBA" id="ARBA00023012"/>
    </source>
</evidence>
<evidence type="ECO:0000256" key="9">
    <source>
        <dbReference type="SAM" id="Phobius"/>
    </source>
</evidence>
<evidence type="ECO:0000256" key="4">
    <source>
        <dbReference type="ARBA" id="ARBA00022553"/>
    </source>
</evidence>
<evidence type="ECO:0000256" key="8">
    <source>
        <dbReference type="ARBA" id="ARBA00023136"/>
    </source>
</evidence>
<comment type="subcellular location">
    <subcellularLocation>
        <location evidence="2">Membrane</location>
    </subcellularLocation>
</comment>
<evidence type="ECO:0000256" key="3">
    <source>
        <dbReference type="ARBA" id="ARBA00012438"/>
    </source>
</evidence>
<dbReference type="GO" id="GO:0016020">
    <property type="term" value="C:membrane"/>
    <property type="evidence" value="ECO:0007669"/>
    <property type="project" value="UniProtKB-SubCell"/>
</dbReference>
<dbReference type="InterPro" id="IPR003660">
    <property type="entry name" value="HAMP_dom"/>
</dbReference>
<keyword evidence="9" id="KW-0812">Transmembrane</keyword>
<keyword evidence="9" id="KW-1133">Transmembrane helix</keyword>
<feature type="transmembrane region" description="Helical" evidence="9">
    <location>
        <begin position="57"/>
        <end position="77"/>
    </location>
</feature>
<keyword evidence="8 9" id="KW-0472">Membrane</keyword>
<dbReference type="CDD" id="cd06225">
    <property type="entry name" value="HAMP"/>
    <property type="match status" value="1"/>
</dbReference>
<feature type="domain" description="Histidine kinase" evidence="10">
    <location>
        <begin position="148"/>
        <end position="359"/>
    </location>
</feature>
<reference evidence="12" key="2">
    <citation type="submission" date="2021-04" db="EMBL/GenBank/DDBJ databases">
        <authorList>
            <person name="Gilroy R."/>
        </authorList>
    </citation>
    <scope>NUCLEOTIDE SEQUENCE</scope>
    <source>
        <strain evidence="12">CHK185-5351</strain>
    </source>
</reference>
<comment type="caution">
    <text evidence="12">The sequence shown here is derived from an EMBL/GenBank/DDBJ whole genome shotgun (WGS) entry which is preliminary data.</text>
</comment>
<dbReference type="PRINTS" id="PR00344">
    <property type="entry name" value="BCTRLSENSOR"/>
</dbReference>
<dbReference type="PANTHER" id="PTHR43711:SF26">
    <property type="entry name" value="SENSOR HISTIDINE KINASE RCSC"/>
    <property type="match status" value="1"/>
</dbReference>
<dbReference type="SUPFAM" id="SSF55874">
    <property type="entry name" value="ATPase domain of HSP90 chaperone/DNA topoisomerase II/histidine kinase"/>
    <property type="match status" value="1"/>
</dbReference>
<dbReference type="InterPro" id="IPR005467">
    <property type="entry name" value="His_kinase_dom"/>
</dbReference>
<dbReference type="InterPro" id="IPR050736">
    <property type="entry name" value="Sensor_HK_Regulatory"/>
</dbReference>
<dbReference type="SUPFAM" id="SSF47384">
    <property type="entry name" value="Homodimeric domain of signal transducing histidine kinase"/>
    <property type="match status" value="1"/>
</dbReference>
<evidence type="ECO:0000256" key="5">
    <source>
        <dbReference type="ARBA" id="ARBA00022679"/>
    </source>
</evidence>
<evidence type="ECO:0000256" key="1">
    <source>
        <dbReference type="ARBA" id="ARBA00000085"/>
    </source>
</evidence>
<evidence type="ECO:0000259" key="11">
    <source>
        <dbReference type="PROSITE" id="PS50885"/>
    </source>
</evidence>
<dbReference type="InterPro" id="IPR004358">
    <property type="entry name" value="Sig_transdc_His_kin-like_C"/>
</dbReference>
<dbReference type="FunFam" id="1.10.287.130:FF:000001">
    <property type="entry name" value="Two-component sensor histidine kinase"/>
    <property type="match status" value="1"/>
</dbReference>